<gene>
    <name evidence="1" type="ORF">AULFYP135_00404</name>
</gene>
<name>A0A6N2REB2_9FIRM</name>
<dbReference type="AlphaFoldDB" id="A0A6N2REB2"/>
<reference evidence="1" key="1">
    <citation type="submission" date="2019-11" db="EMBL/GenBank/DDBJ databases">
        <authorList>
            <person name="Feng L."/>
        </authorList>
    </citation>
    <scope>NUCLEOTIDE SEQUENCE</scope>
    <source>
        <strain evidence="1">AundefinedLFYP135</strain>
    </source>
</reference>
<accession>A0A6N2REB2</accession>
<sequence length="39" mass="4711">MKWKLFYLILIALPLQAFFLLPSWYTCEREMVAYPQGTK</sequence>
<protein>
    <submittedName>
        <fullName evidence="1">Uncharacterized protein</fullName>
    </submittedName>
</protein>
<dbReference type="EMBL" id="CACRSL010000003">
    <property type="protein sequence ID" value="VYS79603.1"/>
    <property type="molecule type" value="Genomic_DNA"/>
</dbReference>
<organism evidence="1">
    <name type="scientific">uncultured Anaerotruncus sp</name>
    <dbReference type="NCBI Taxonomy" id="905011"/>
    <lineage>
        <taxon>Bacteria</taxon>
        <taxon>Bacillati</taxon>
        <taxon>Bacillota</taxon>
        <taxon>Clostridia</taxon>
        <taxon>Eubacteriales</taxon>
        <taxon>Oscillospiraceae</taxon>
        <taxon>Anaerotruncus</taxon>
        <taxon>environmental samples</taxon>
    </lineage>
</organism>
<evidence type="ECO:0000313" key="1">
    <source>
        <dbReference type="EMBL" id="VYS79603.1"/>
    </source>
</evidence>
<proteinExistence type="predicted"/>